<dbReference type="AlphaFoldDB" id="A0A1Q5UHK1"/>
<gene>
    <name evidence="2" type="ORF">PENSUB_2508</name>
</gene>
<evidence type="ECO:0000256" key="1">
    <source>
        <dbReference type="SAM" id="Coils"/>
    </source>
</evidence>
<keyword evidence="1" id="KW-0175">Coiled coil</keyword>
<name>A0A1Q5UHK1_9EURO</name>
<evidence type="ECO:0000313" key="3">
    <source>
        <dbReference type="Proteomes" id="UP000186955"/>
    </source>
</evidence>
<proteinExistence type="predicted"/>
<sequence length="327" mass="37279">MTRRHSDCCDCERCHPSEEALKFLAKSKTKKLSPGALYSRRKQQEHRVASELRALSTQDFASTPQRVTRSGRSAIVTASVSPETLTVVQNIIQRYKEKHSVFFTHLEIQIMFFWHTYQALTGELMDPALPMMITGVLTPYATDMELHNQATEKLRSERDSTDQARTSDLNEMVRLLAANGAELRIWETLTQGTMFYFKASNIAVAQIPSTSTSTFTSPVTETSNEISIQTAQSPAVCEEASPTPDMIVVETSQTETRLEQLEEENFLLTEKVYCLEDERAQFQEEWENMARKLKESEAENQRLRSVLEASLQIFAEPWESLKDKYGN</sequence>
<reference evidence="2 3" key="1">
    <citation type="submission" date="2016-10" db="EMBL/GenBank/DDBJ databases">
        <title>Genome sequence of the ascomycete fungus Penicillium subrubescens.</title>
        <authorList>
            <person name="De Vries R.P."/>
            <person name="Peng M."/>
            <person name="Dilokpimol A."/>
            <person name="Hilden K."/>
            <person name="Makela M.R."/>
            <person name="Grigoriev I."/>
            <person name="Riley R."/>
            <person name="Granchi Z."/>
        </authorList>
    </citation>
    <scope>NUCLEOTIDE SEQUENCE [LARGE SCALE GENOMIC DNA]</scope>
    <source>
        <strain evidence="2 3">CBS 132785</strain>
    </source>
</reference>
<comment type="caution">
    <text evidence="2">The sequence shown here is derived from an EMBL/GenBank/DDBJ whole genome shotgun (WGS) entry which is preliminary data.</text>
</comment>
<dbReference type="Proteomes" id="UP000186955">
    <property type="component" value="Unassembled WGS sequence"/>
</dbReference>
<organism evidence="2 3">
    <name type="scientific">Penicillium subrubescens</name>
    <dbReference type="NCBI Taxonomy" id="1316194"/>
    <lineage>
        <taxon>Eukaryota</taxon>
        <taxon>Fungi</taxon>
        <taxon>Dikarya</taxon>
        <taxon>Ascomycota</taxon>
        <taxon>Pezizomycotina</taxon>
        <taxon>Eurotiomycetes</taxon>
        <taxon>Eurotiomycetidae</taxon>
        <taxon>Eurotiales</taxon>
        <taxon>Aspergillaceae</taxon>
        <taxon>Penicillium</taxon>
    </lineage>
</organism>
<dbReference type="EMBL" id="MNBE01000255">
    <property type="protein sequence ID" value="OKP11956.1"/>
    <property type="molecule type" value="Genomic_DNA"/>
</dbReference>
<protein>
    <submittedName>
        <fullName evidence="2">Uncharacterized protein</fullName>
    </submittedName>
</protein>
<evidence type="ECO:0000313" key="2">
    <source>
        <dbReference type="EMBL" id="OKP11956.1"/>
    </source>
</evidence>
<feature type="coiled-coil region" evidence="1">
    <location>
        <begin position="251"/>
        <end position="299"/>
    </location>
</feature>
<keyword evidence="3" id="KW-1185">Reference proteome</keyword>
<dbReference type="OrthoDB" id="4362859at2759"/>
<accession>A0A1Q5UHK1</accession>